<feature type="chain" id="PRO_5021241542" description="Secreted protein" evidence="2">
    <location>
        <begin position="20"/>
        <end position="159"/>
    </location>
</feature>
<evidence type="ECO:0008006" key="5">
    <source>
        <dbReference type="Google" id="ProtNLM"/>
    </source>
</evidence>
<accession>A0A4Z2F8X9</accession>
<feature type="signal peptide" evidence="2">
    <location>
        <begin position="1"/>
        <end position="19"/>
    </location>
</feature>
<evidence type="ECO:0000313" key="3">
    <source>
        <dbReference type="EMBL" id="TNN37617.1"/>
    </source>
</evidence>
<dbReference type="AlphaFoldDB" id="A0A4Z2F8X9"/>
<name>A0A4Z2F8X9_9TELE</name>
<dbReference type="Proteomes" id="UP000314294">
    <property type="component" value="Unassembled WGS sequence"/>
</dbReference>
<evidence type="ECO:0000313" key="4">
    <source>
        <dbReference type="Proteomes" id="UP000314294"/>
    </source>
</evidence>
<keyword evidence="2" id="KW-0732">Signal</keyword>
<gene>
    <name evidence="3" type="ORF">EYF80_052219</name>
</gene>
<dbReference type="EMBL" id="SRLO01001464">
    <property type="protein sequence ID" value="TNN37617.1"/>
    <property type="molecule type" value="Genomic_DNA"/>
</dbReference>
<reference evidence="3 4" key="1">
    <citation type="submission" date="2019-03" db="EMBL/GenBank/DDBJ databases">
        <title>First draft genome of Liparis tanakae, snailfish: a comprehensive survey of snailfish specific genes.</title>
        <authorList>
            <person name="Kim W."/>
            <person name="Song I."/>
            <person name="Jeong J.-H."/>
            <person name="Kim D."/>
            <person name="Kim S."/>
            <person name="Ryu S."/>
            <person name="Song J.Y."/>
            <person name="Lee S.K."/>
        </authorList>
    </citation>
    <scope>NUCLEOTIDE SEQUENCE [LARGE SCALE GENOMIC DNA]</scope>
    <source>
        <tissue evidence="3">Muscle</tissue>
    </source>
</reference>
<sequence>MRSLSLSVFLLSLCEFCTPINQSRLDREAKQKEAAADWPRGQREAEADGCFRSSTMFKLRLPSRRVTHEQLDSLRPRGDNGRRASWTSGRSWMTNWLAVSMGKDGVTKQTCSAPQNDISMFTVLRTRGKPGYCNRQSFRRDRLHPGGSTPTSLHESPPP</sequence>
<comment type="caution">
    <text evidence="3">The sequence shown here is derived from an EMBL/GenBank/DDBJ whole genome shotgun (WGS) entry which is preliminary data.</text>
</comment>
<feature type="region of interest" description="Disordered" evidence="1">
    <location>
        <begin position="132"/>
        <end position="159"/>
    </location>
</feature>
<proteinExistence type="predicted"/>
<evidence type="ECO:0000256" key="2">
    <source>
        <dbReference type="SAM" id="SignalP"/>
    </source>
</evidence>
<keyword evidence="4" id="KW-1185">Reference proteome</keyword>
<organism evidence="3 4">
    <name type="scientific">Liparis tanakae</name>
    <name type="common">Tanaka's snailfish</name>
    <dbReference type="NCBI Taxonomy" id="230148"/>
    <lineage>
        <taxon>Eukaryota</taxon>
        <taxon>Metazoa</taxon>
        <taxon>Chordata</taxon>
        <taxon>Craniata</taxon>
        <taxon>Vertebrata</taxon>
        <taxon>Euteleostomi</taxon>
        <taxon>Actinopterygii</taxon>
        <taxon>Neopterygii</taxon>
        <taxon>Teleostei</taxon>
        <taxon>Neoteleostei</taxon>
        <taxon>Acanthomorphata</taxon>
        <taxon>Eupercaria</taxon>
        <taxon>Perciformes</taxon>
        <taxon>Cottioidei</taxon>
        <taxon>Cottales</taxon>
        <taxon>Liparidae</taxon>
        <taxon>Liparis</taxon>
    </lineage>
</organism>
<protein>
    <recommendedName>
        <fullName evidence="5">Secreted protein</fullName>
    </recommendedName>
</protein>
<evidence type="ECO:0000256" key="1">
    <source>
        <dbReference type="SAM" id="MobiDB-lite"/>
    </source>
</evidence>
<feature type="compositionally biased region" description="Polar residues" evidence="1">
    <location>
        <begin position="148"/>
        <end position="159"/>
    </location>
</feature>